<reference evidence="1 2" key="1">
    <citation type="submission" date="2023-07" db="EMBL/GenBank/DDBJ databases">
        <title>Novel species of Thermanaerothrix with wide hydrolytic capabilities.</title>
        <authorList>
            <person name="Zayulina K.S."/>
            <person name="Podosokorskaya O.A."/>
            <person name="Elcheninov A.G."/>
        </authorList>
    </citation>
    <scope>NUCLEOTIDE SEQUENCE [LARGE SCALE GENOMIC DNA]</scope>
    <source>
        <strain evidence="1 2">4228-RoL</strain>
    </source>
</reference>
<organism evidence="1 2">
    <name type="scientific">Thermanaerothrix solaris</name>
    <dbReference type="NCBI Taxonomy" id="3058434"/>
    <lineage>
        <taxon>Bacteria</taxon>
        <taxon>Bacillati</taxon>
        <taxon>Chloroflexota</taxon>
        <taxon>Anaerolineae</taxon>
        <taxon>Anaerolineales</taxon>
        <taxon>Anaerolineaceae</taxon>
        <taxon>Thermanaerothrix</taxon>
    </lineage>
</organism>
<protein>
    <submittedName>
        <fullName evidence="1">Uncharacterized protein</fullName>
    </submittedName>
</protein>
<comment type="caution">
    <text evidence="1">The sequence shown here is derived from an EMBL/GenBank/DDBJ whole genome shotgun (WGS) entry which is preliminary data.</text>
</comment>
<dbReference type="Proteomes" id="UP001254165">
    <property type="component" value="Unassembled WGS sequence"/>
</dbReference>
<evidence type="ECO:0000313" key="2">
    <source>
        <dbReference type="Proteomes" id="UP001254165"/>
    </source>
</evidence>
<accession>A0ABU3NSJ9</accession>
<dbReference type="EMBL" id="JAUHMF010000002">
    <property type="protein sequence ID" value="MDT8899193.1"/>
    <property type="molecule type" value="Genomic_DNA"/>
</dbReference>
<dbReference type="RefSeq" id="WP_315625879.1">
    <property type="nucleotide sequence ID" value="NZ_JAUHMF010000002.1"/>
</dbReference>
<proteinExistence type="predicted"/>
<sequence>MTLTEIARLLPLLALLKQARLIRLSQPGLPSTSSQPFCWNISRL</sequence>
<gene>
    <name evidence="1" type="ORF">QYE77_13070</name>
</gene>
<name>A0ABU3NSJ9_9CHLR</name>
<keyword evidence="2" id="KW-1185">Reference proteome</keyword>
<evidence type="ECO:0000313" key="1">
    <source>
        <dbReference type="EMBL" id="MDT8899193.1"/>
    </source>
</evidence>